<dbReference type="Proteomes" id="UP001642484">
    <property type="component" value="Unassembled WGS sequence"/>
</dbReference>
<keyword evidence="3" id="KW-1185">Reference proteome</keyword>
<reference evidence="2 3" key="1">
    <citation type="submission" date="2024-02" db="EMBL/GenBank/DDBJ databases">
        <authorList>
            <person name="Chen Y."/>
            <person name="Shah S."/>
            <person name="Dougan E. K."/>
            <person name="Thang M."/>
            <person name="Chan C."/>
        </authorList>
    </citation>
    <scope>NUCLEOTIDE SEQUENCE [LARGE SCALE GENOMIC DNA]</scope>
</reference>
<feature type="compositionally biased region" description="Basic and acidic residues" evidence="1">
    <location>
        <begin position="97"/>
        <end position="117"/>
    </location>
</feature>
<evidence type="ECO:0000313" key="2">
    <source>
        <dbReference type="EMBL" id="CAK9026202.1"/>
    </source>
</evidence>
<feature type="region of interest" description="Disordered" evidence="1">
    <location>
        <begin position="97"/>
        <end position="155"/>
    </location>
</feature>
<sequence>MLFLRPWTLCCLAQSQPRIVGSGVEMEAVPEWGTANQSYGIGYHDHARRSAAETQPIAGLSAFEAAYAQAANDFPRFERQMIKSIFDKDVLAGTKKPHPELLKRYPNREIPHEDDPYARTLRTPSNQSTRSRQSEASRRSQGSRRSAPSVAGSSIASSVLTAPPSGYYRQLRTPNLMYLTSNSSIGAGGRVVAEPQPGREVWMAGRGGGQQSSFDSCLVYKGSQVPWCDQSK</sequence>
<name>A0ABP0KHA5_9DINO</name>
<gene>
    <name evidence="2" type="ORF">CCMP2556_LOCUS16272</name>
</gene>
<accession>A0ABP0KHA5</accession>
<evidence type="ECO:0000256" key="1">
    <source>
        <dbReference type="SAM" id="MobiDB-lite"/>
    </source>
</evidence>
<protein>
    <submittedName>
        <fullName evidence="2">Uncharacterized protein</fullName>
    </submittedName>
</protein>
<evidence type="ECO:0000313" key="3">
    <source>
        <dbReference type="Proteomes" id="UP001642484"/>
    </source>
</evidence>
<organism evidence="2 3">
    <name type="scientific">Durusdinium trenchii</name>
    <dbReference type="NCBI Taxonomy" id="1381693"/>
    <lineage>
        <taxon>Eukaryota</taxon>
        <taxon>Sar</taxon>
        <taxon>Alveolata</taxon>
        <taxon>Dinophyceae</taxon>
        <taxon>Suessiales</taxon>
        <taxon>Symbiodiniaceae</taxon>
        <taxon>Durusdinium</taxon>
    </lineage>
</organism>
<dbReference type="EMBL" id="CAXAMN010008680">
    <property type="protein sequence ID" value="CAK9026202.1"/>
    <property type="molecule type" value="Genomic_DNA"/>
</dbReference>
<comment type="caution">
    <text evidence="2">The sequence shown here is derived from an EMBL/GenBank/DDBJ whole genome shotgun (WGS) entry which is preliminary data.</text>
</comment>
<proteinExistence type="predicted"/>